<dbReference type="Pfam" id="PF01252">
    <property type="entry name" value="Peptidase_A8"/>
    <property type="match status" value="1"/>
</dbReference>
<evidence type="ECO:0000256" key="2">
    <source>
        <dbReference type="ARBA" id="ARBA00022475"/>
    </source>
</evidence>
<dbReference type="STRING" id="497964.CfE428DRAFT_0796"/>
<keyword evidence="7 9" id="KW-1133">Transmembrane helix</keyword>
<evidence type="ECO:0000313" key="11">
    <source>
        <dbReference type="EMBL" id="EDY21551.1"/>
    </source>
</evidence>
<dbReference type="InParanoid" id="B4CVV9"/>
<evidence type="ECO:0000256" key="6">
    <source>
        <dbReference type="ARBA" id="ARBA00022801"/>
    </source>
</evidence>
<reference evidence="11 12" key="1">
    <citation type="journal article" date="2011" name="J. Bacteriol.">
        <title>Genome sequence of Chthoniobacter flavus Ellin428, an aerobic heterotrophic soil bacterium.</title>
        <authorList>
            <person name="Kant R."/>
            <person name="van Passel M.W."/>
            <person name="Palva A."/>
            <person name="Lucas S."/>
            <person name="Lapidus A."/>
            <person name="Glavina Del Rio T."/>
            <person name="Dalin E."/>
            <person name="Tice H."/>
            <person name="Bruce D."/>
            <person name="Goodwin L."/>
            <person name="Pitluck S."/>
            <person name="Larimer F.W."/>
            <person name="Land M.L."/>
            <person name="Hauser L."/>
            <person name="Sangwan P."/>
            <person name="de Vos W.M."/>
            <person name="Janssen P.H."/>
            <person name="Smidt H."/>
        </authorList>
    </citation>
    <scope>NUCLEOTIDE SEQUENCE [LARGE SCALE GENOMIC DNA]</scope>
    <source>
        <strain evidence="11 12">Ellin428</strain>
    </source>
</reference>
<dbReference type="FunCoup" id="B4CVV9">
    <property type="interactions" value="343"/>
</dbReference>
<organism evidence="11 12">
    <name type="scientific">Chthoniobacter flavus Ellin428</name>
    <dbReference type="NCBI Taxonomy" id="497964"/>
    <lineage>
        <taxon>Bacteria</taxon>
        <taxon>Pseudomonadati</taxon>
        <taxon>Verrucomicrobiota</taxon>
        <taxon>Spartobacteria</taxon>
        <taxon>Chthoniobacterales</taxon>
        <taxon>Chthoniobacteraceae</taxon>
        <taxon>Chthoniobacter</taxon>
    </lineage>
</organism>
<dbReference type="PANTHER" id="PTHR33695">
    <property type="entry name" value="LIPOPROTEIN SIGNAL PEPTIDASE"/>
    <property type="match status" value="1"/>
</dbReference>
<keyword evidence="12" id="KW-1185">Reference proteome</keyword>
<comment type="similarity">
    <text evidence="1 9 10">Belongs to the peptidase A8 family.</text>
</comment>
<dbReference type="EMBL" id="ABVL01000002">
    <property type="protein sequence ID" value="EDY21551.1"/>
    <property type="molecule type" value="Genomic_DNA"/>
</dbReference>
<keyword evidence="3 9" id="KW-0645">Protease</keyword>
<evidence type="ECO:0000256" key="5">
    <source>
        <dbReference type="ARBA" id="ARBA00022750"/>
    </source>
</evidence>
<dbReference type="InterPro" id="IPR001872">
    <property type="entry name" value="Peptidase_A8"/>
</dbReference>
<accession>B4CVV9</accession>
<feature type="transmembrane region" description="Helical" evidence="9">
    <location>
        <begin position="88"/>
        <end position="106"/>
    </location>
</feature>
<keyword evidence="2 9" id="KW-1003">Cell membrane</keyword>
<sequence>MKFLASIALPLYALDQATKLWIVNHFELHEQRTVISNFFDLVYYSNTGAAFSALTGKNTFFILISIVALVALLVFYKKGAFKDRPSRWASALLCAGILGNLTDRIVHGHVVDFLLFNLHVRYADPWPAFNVADSCICIATGLFIISAMFDRKPEAATPQESPDEASKSDGK</sequence>
<name>B4CVV9_9BACT</name>
<dbReference type="UniPathway" id="UPA00665"/>
<dbReference type="PRINTS" id="PR00781">
    <property type="entry name" value="LIPOSIGPTASE"/>
</dbReference>
<feature type="active site" evidence="9">
    <location>
        <position position="133"/>
    </location>
</feature>
<feature type="transmembrane region" description="Helical" evidence="9">
    <location>
        <begin position="59"/>
        <end position="76"/>
    </location>
</feature>
<dbReference type="EC" id="3.4.23.36" evidence="9"/>
<proteinExistence type="inferred from homology"/>
<evidence type="ECO:0000256" key="9">
    <source>
        <dbReference type="HAMAP-Rule" id="MF_00161"/>
    </source>
</evidence>
<evidence type="ECO:0000256" key="10">
    <source>
        <dbReference type="RuleBase" id="RU004181"/>
    </source>
</evidence>
<keyword evidence="11" id="KW-0449">Lipoprotein</keyword>
<evidence type="ECO:0000256" key="3">
    <source>
        <dbReference type="ARBA" id="ARBA00022670"/>
    </source>
</evidence>
<comment type="subcellular location">
    <subcellularLocation>
        <location evidence="9">Cell membrane</location>
        <topology evidence="9">Multi-pass membrane protein</topology>
    </subcellularLocation>
</comment>
<dbReference type="NCBIfam" id="TIGR00077">
    <property type="entry name" value="lspA"/>
    <property type="match status" value="1"/>
</dbReference>
<keyword evidence="6 9" id="KW-0378">Hydrolase</keyword>
<protein>
    <recommendedName>
        <fullName evidence="9">Lipoprotein signal peptidase</fullName>
        <ecNumber evidence="9">3.4.23.36</ecNumber>
    </recommendedName>
    <alternativeName>
        <fullName evidence="9">Prolipoprotein signal peptidase</fullName>
    </alternativeName>
    <alternativeName>
        <fullName evidence="9">Signal peptidase II</fullName>
        <shortName evidence="9">SPase II</shortName>
    </alternativeName>
</protein>
<dbReference type="GO" id="GO:0004190">
    <property type="term" value="F:aspartic-type endopeptidase activity"/>
    <property type="evidence" value="ECO:0007669"/>
    <property type="project" value="UniProtKB-UniRule"/>
</dbReference>
<comment type="caution">
    <text evidence="9">Lacks conserved residue(s) required for the propagation of feature annotation.</text>
</comment>
<dbReference type="GO" id="GO:0005886">
    <property type="term" value="C:plasma membrane"/>
    <property type="evidence" value="ECO:0007669"/>
    <property type="project" value="UniProtKB-SubCell"/>
</dbReference>
<comment type="pathway">
    <text evidence="9">Protein modification; lipoprotein biosynthesis (signal peptide cleavage).</text>
</comment>
<comment type="catalytic activity">
    <reaction evidence="9">
        <text>Release of signal peptides from bacterial membrane prolipoproteins. Hydrolyzes -Xaa-Yaa-Zaa-|-(S,diacylglyceryl)Cys-, in which Xaa is hydrophobic (preferably Leu), and Yaa (Ala or Ser) and Zaa (Gly or Ala) have small, neutral side chains.</text>
        <dbReference type="EC" id="3.4.23.36"/>
    </reaction>
</comment>
<evidence type="ECO:0000256" key="4">
    <source>
        <dbReference type="ARBA" id="ARBA00022692"/>
    </source>
</evidence>
<dbReference type="RefSeq" id="WP_006978123.1">
    <property type="nucleotide sequence ID" value="NZ_ABVL01000002.1"/>
</dbReference>
<dbReference type="eggNOG" id="COG0597">
    <property type="taxonomic scope" value="Bacteria"/>
</dbReference>
<comment type="caution">
    <text evidence="11">The sequence shown here is derived from an EMBL/GenBank/DDBJ whole genome shotgun (WGS) entry which is preliminary data.</text>
</comment>
<feature type="active site" evidence="9">
    <location>
        <position position="112"/>
    </location>
</feature>
<evidence type="ECO:0000313" key="12">
    <source>
        <dbReference type="Proteomes" id="UP000005824"/>
    </source>
</evidence>
<evidence type="ECO:0000256" key="7">
    <source>
        <dbReference type="ARBA" id="ARBA00022989"/>
    </source>
</evidence>
<comment type="function">
    <text evidence="9">This protein specifically catalyzes the removal of signal peptides from prolipoproteins.</text>
</comment>
<dbReference type="HAMAP" id="MF_00161">
    <property type="entry name" value="LspA"/>
    <property type="match status" value="1"/>
</dbReference>
<keyword evidence="8 9" id="KW-0472">Membrane</keyword>
<dbReference type="Proteomes" id="UP000005824">
    <property type="component" value="Unassembled WGS sequence"/>
</dbReference>
<evidence type="ECO:0000256" key="1">
    <source>
        <dbReference type="ARBA" id="ARBA00006139"/>
    </source>
</evidence>
<dbReference type="PANTHER" id="PTHR33695:SF1">
    <property type="entry name" value="LIPOPROTEIN SIGNAL PEPTIDASE"/>
    <property type="match status" value="1"/>
</dbReference>
<evidence type="ECO:0000256" key="8">
    <source>
        <dbReference type="ARBA" id="ARBA00023136"/>
    </source>
</evidence>
<gene>
    <name evidence="9" type="primary">lspA</name>
    <name evidence="11" type="ORF">CfE428DRAFT_0796</name>
</gene>
<dbReference type="AlphaFoldDB" id="B4CVV9"/>
<feature type="transmembrane region" description="Helical" evidence="9">
    <location>
        <begin position="126"/>
        <end position="149"/>
    </location>
</feature>
<keyword evidence="5 9" id="KW-0064">Aspartyl protease</keyword>
<keyword evidence="4 9" id="KW-0812">Transmembrane</keyword>
<dbReference type="GO" id="GO:0006508">
    <property type="term" value="P:proteolysis"/>
    <property type="evidence" value="ECO:0007669"/>
    <property type="project" value="UniProtKB-KW"/>
</dbReference>